<protein>
    <recommendedName>
        <fullName evidence="3">DUF1214 domain-containing protein</fullName>
    </recommendedName>
</protein>
<gene>
    <name evidence="1" type="ORF">K6T79_18930</name>
</gene>
<reference evidence="1 2" key="1">
    <citation type="submission" date="2023-12" db="EMBL/GenBank/DDBJ databases">
        <title>Description of new species of Mycobacterium terrae complex isolated from sewage at the Sao Paulo Zoological Park Foundation in Brazil.</title>
        <authorList>
            <person name="Romagnoli C.L."/>
            <person name="Conceicao E.C."/>
            <person name="Machado E."/>
            <person name="Barreto L.B.P.F."/>
            <person name="Sharma A."/>
            <person name="Silva N.M."/>
            <person name="Marques L.E."/>
            <person name="Juliana M.A."/>
            <person name="Lourenco M.C.S."/>
            <person name="Digiampietri L.A."/>
            <person name="Suffys P.N."/>
            <person name="Viana-Niero C."/>
        </authorList>
    </citation>
    <scope>NUCLEOTIDE SEQUENCE [LARGE SCALE GENOMIC DNA]</scope>
    <source>
        <strain evidence="1 2">MYC098</strain>
    </source>
</reference>
<dbReference type="RefSeq" id="WP_225404277.1">
    <property type="nucleotide sequence ID" value="NZ_JAYJJR010000014.1"/>
</dbReference>
<name>A0ABU5XLF8_9MYCO</name>
<sequence length="654" mass="68806">MTGALLLGVTAPHAAAEAALPVRLTSADSSLQPVIDQILANMQQTQQGFEALPFATPDSNAMLLASLQATNFQLLMSSGLSQLTNGQVFVQVPEVTAGDSAAYRPYFQFYTPDIYYRTAQGFDPNATYELTGTVGKGTGGMALMPITVGGSSAEGGGALELGSSLTVNPDGTFTVFIGPEKPDGAVNFIDSSHINSLLIRDMLSQWASGGSNFHIDCVSDCAPIPAGITDTGLSSDIISQLLNRVAPGVIPFNQLNMQLAGAAGILQPPNTMSDLASQSGYGVALPSAAVSSGHFDLQPGEALIVKIPQLDSAGMNGIELMNVYATNLPATLAQTSLNGTQSFLSNDGYTYYVISATNPGVANWLDSGGVTSGEIYMRYQNIPLADRPPVPLPVETQVVPVDDVAKYLPTDTPIISPAQYAADMNERVLSYNYALDTARIAGQPGWVTQQLWLHDIENTMGTDNFAAVFGEQPATPMWLRFTPALAPDWLALSKAFLSDPSTAMTAIHDNWDLAMKDVSLPVQLAQALLEKNFEHTAGAVESALSSGDLAQALTALSAGGQQFGTILSDALFDPNTSIISGLLNARDDLATSVFTATGGFGDVANPLAALEWAFLPELSRSGWDFSSLLDPSSWTGLDLATVLNPTDYLGMLLG</sequence>
<accession>A0ABU5XLF8</accession>
<dbReference type="Proteomes" id="UP001299596">
    <property type="component" value="Unassembled WGS sequence"/>
</dbReference>
<keyword evidence="2" id="KW-1185">Reference proteome</keyword>
<evidence type="ECO:0000313" key="2">
    <source>
        <dbReference type="Proteomes" id="UP001299596"/>
    </source>
</evidence>
<evidence type="ECO:0000313" key="1">
    <source>
        <dbReference type="EMBL" id="MEB3023121.1"/>
    </source>
</evidence>
<comment type="caution">
    <text evidence="1">The sequence shown here is derived from an EMBL/GenBank/DDBJ whole genome shotgun (WGS) entry which is preliminary data.</text>
</comment>
<organism evidence="1 2">
    <name type="scientific">[Mycobacterium] crassicus</name>
    <dbReference type="NCBI Taxonomy" id="2872309"/>
    <lineage>
        <taxon>Bacteria</taxon>
        <taxon>Bacillati</taxon>
        <taxon>Actinomycetota</taxon>
        <taxon>Actinomycetes</taxon>
        <taxon>Mycobacteriales</taxon>
        <taxon>Mycobacteriaceae</taxon>
        <taxon>Mycolicibacter</taxon>
    </lineage>
</organism>
<evidence type="ECO:0008006" key="3">
    <source>
        <dbReference type="Google" id="ProtNLM"/>
    </source>
</evidence>
<proteinExistence type="predicted"/>
<dbReference type="EMBL" id="JAYJJR010000014">
    <property type="protein sequence ID" value="MEB3023121.1"/>
    <property type="molecule type" value="Genomic_DNA"/>
</dbReference>